<comment type="caution">
    <text evidence="2">The sequence shown here is derived from an EMBL/GenBank/DDBJ whole genome shotgun (WGS) entry which is preliminary data.</text>
</comment>
<feature type="transmembrane region" description="Helical" evidence="1">
    <location>
        <begin position="147"/>
        <end position="165"/>
    </location>
</feature>
<name>A0ABN3VMW5_9PSEU</name>
<evidence type="ECO:0000313" key="3">
    <source>
        <dbReference type="Proteomes" id="UP001500979"/>
    </source>
</evidence>
<reference evidence="2 3" key="1">
    <citation type="journal article" date="2019" name="Int. J. Syst. Evol. Microbiol.">
        <title>The Global Catalogue of Microorganisms (GCM) 10K type strain sequencing project: providing services to taxonomists for standard genome sequencing and annotation.</title>
        <authorList>
            <consortium name="The Broad Institute Genomics Platform"/>
            <consortium name="The Broad Institute Genome Sequencing Center for Infectious Disease"/>
            <person name="Wu L."/>
            <person name="Ma J."/>
        </authorList>
    </citation>
    <scope>NUCLEOTIDE SEQUENCE [LARGE SCALE GENOMIC DNA]</scope>
    <source>
        <strain evidence="2 3">JCM 9383</strain>
    </source>
</reference>
<keyword evidence="1" id="KW-1133">Transmembrane helix</keyword>
<evidence type="ECO:0000313" key="2">
    <source>
        <dbReference type="EMBL" id="GAA2818468.1"/>
    </source>
</evidence>
<sequence>MTEPRVDAFGRPVQPEAPTAPRWLYLARRLWMAGVLVNFAHSLIMLSDRAGLSEQLRQRLPELRQDQVDSTVSDSIMSSVLMSLLGLGLYLLLSTRVLQGRNWARIVLTVLGGLNALGTVLLLLLMGTIGLELINRVARTALTGWEAVFSVVVTLIEAAAIAAMFHPESNRYLREVRQLRGR</sequence>
<proteinExistence type="predicted"/>
<feature type="transmembrane region" description="Helical" evidence="1">
    <location>
        <begin position="76"/>
        <end position="94"/>
    </location>
</feature>
<dbReference type="Proteomes" id="UP001500979">
    <property type="component" value="Unassembled WGS sequence"/>
</dbReference>
<feature type="transmembrane region" description="Helical" evidence="1">
    <location>
        <begin position="106"/>
        <end position="127"/>
    </location>
</feature>
<keyword evidence="1" id="KW-0472">Membrane</keyword>
<dbReference type="EMBL" id="BAAAUX010000034">
    <property type="protein sequence ID" value="GAA2818468.1"/>
    <property type="molecule type" value="Genomic_DNA"/>
</dbReference>
<gene>
    <name evidence="2" type="ORF">GCM10010470_62250</name>
</gene>
<protein>
    <submittedName>
        <fullName evidence="2">Uncharacterized protein</fullName>
    </submittedName>
</protein>
<keyword evidence="1" id="KW-0812">Transmembrane</keyword>
<evidence type="ECO:0000256" key="1">
    <source>
        <dbReference type="SAM" id="Phobius"/>
    </source>
</evidence>
<dbReference type="RefSeq" id="WP_344685868.1">
    <property type="nucleotide sequence ID" value="NZ_BAAAUX010000034.1"/>
</dbReference>
<keyword evidence="3" id="KW-1185">Reference proteome</keyword>
<accession>A0ABN3VMW5</accession>
<organism evidence="2 3">
    <name type="scientific">Saccharopolyspora taberi</name>
    <dbReference type="NCBI Taxonomy" id="60895"/>
    <lineage>
        <taxon>Bacteria</taxon>
        <taxon>Bacillati</taxon>
        <taxon>Actinomycetota</taxon>
        <taxon>Actinomycetes</taxon>
        <taxon>Pseudonocardiales</taxon>
        <taxon>Pseudonocardiaceae</taxon>
        <taxon>Saccharopolyspora</taxon>
    </lineage>
</organism>